<keyword evidence="5" id="KW-1185">Reference proteome</keyword>
<evidence type="ECO:0000256" key="3">
    <source>
        <dbReference type="HAMAP-Rule" id="MF_01805"/>
    </source>
</evidence>
<evidence type="ECO:0000256" key="2">
    <source>
        <dbReference type="ARBA" id="ARBA00044777"/>
    </source>
</evidence>
<dbReference type="InterPro" id="IPR003768">
    <property type="entry name" value="ScpA"/>
</dbReference>
<reference evidence="4" key="1">
    <citation type="submission" date="2021-07" db="EMBL/GenBank/DDBJ databases">
        <title>Complete genome sequence of Crassaminicella sp. 143-21, isolated from a deep-sea hydrothermal vent.</title>
        <authorList>
            <person name="Li X."/>
        </authorList>
    </citation>
    <scope>NUCLEOTIDE SEQUENCE</scope>
    <source>
        <strain evidence="4">143-21</strain>
    </source>
</reference>
<dbReference type="PANTHER" id="PTHR33969">
    <property type="entry name" value="SEGREGATION AND CONDENSATION PROTEIN A"/>
    <property type="match status" value="1"/>
</dbReference>
<evidence type="ECO:0000313" key="4">
    <source>
        <dbReference type="EMBL" id="QXM06072.1"/>
    </source>
</evidence>
<dbReference type="Proteomes" id="UP000886818">
    <property type="component" value="Chromosome"/>
</dbReference>
<keyword evidence="3" id="KW-0131">Cell cycle</keyword>
<dbReference type="EMBL" id="CP078093">
    <property type="protein sequence ID" value="QXM06072.1"/>
    <property type="molecule type" value="Genomic_DNA"/>
</dbReference>
<evidence type="ECO:0000313" key="5">
    <source>
        <dbReference type="Proteomes" id="UP000886818"/>
    </source>
</evidence>
<proteinExistence type="inferred from homology"/>
<comment type="subunit">
    <text evidence="3">Component of a cohesin-like complex composed of ScpA, ScpB and the Smc homodimer, in which ScpA and ScpB bind to the head domain of Smc. The presence of the three proteins is required for the association of the complex with DNA.</text>
</comment>
<dbReference type="RefSeq" id="WP_218282769.1">
    <property type="nucleotide sequence ID" value="NZ_CP078093.1"/>
</dbReference>
<dbReference type="Pfam" id="PF02616">
    <property type="entry name" value="SMC_ScpA"/>
    <property type="match status" value="1"/>
</dbReference>
<accession>A0ABX8RAK2</accession>
<evidence type="ECO:0000256" key="1">
    <source>
        <dbReference type="ARBA" id="ARBA00022829"/>
    </source>
</evidence>
<comment type="similarity">
    <text evidence="3">Belongs to the ScpA family.</text>
</comment>
<sequence length="252" mass="30105">MSYNVKLEVFEGPFDLLFHLIEKSKVDIYNIPIKDIAEQYVQYIEDMKKFDLEITSEFLVMAATLIEIKSKMLLPKKQEKQIEMELDQEDPRQDLVKRLIAYKKYKNIASKLKDREEVYTKIFYKQPEQFDEFLKSNEKEVEDLEIKDLVKAFNRLISRRKKVSESNVIDIRKIKREEITIEDKIEQIKKFFKEHVALAFEELFANPFDRNEIVVTFLALLELIKLKFIVVQQNKIFGDIVVKRNIISNEVQ</sequence>
<keyword evidence="1 3" id="KW-0159">Chromosome partition</keyword>
<comment type="function">
    <text evidence="3">Participates in chromosomal partition during cell division. May act via the formation of a condensin-like complex containing Smc and ScpB that pull DNA away from mid-cell into both cell halves.</text>
</comment>
<dbReference type="HAMAP" id="MF_01805">
    <property type="entry name" value="ScpA"/>
    <property type="match status" value="1"/>
</dbReference>
<protein>
    <recommendedName>
        <fullName evidence="2 3">Segregation and condensation protein A</fullName>
    </recommendedName>
</protein>
<keyword evidence="3" id="KW-0132">Cell division</keyword>
<keyword evidence="3" id="KW-0963">Cytoplasm</keyword>
<comment type="subcellular location">
    <subcellularLocation>
        <location evidence="3">Cytoplasm</location>
    </subcellularLocation>
    <text evidence="3">Associated with two foci at the outer edges of the nucleoid region in young cells, and at four foci within both cell halves in older cells.</text>
</comment>
<name>A0ABX8RAK2_9CLOT</name>
<organism evidence="4 5">
    <name type="scientific">Crassaminicella indica</name>
    <dbReference type="NCBI Taxonomy" id="2855394"/>
    <lineage>
        <taxon>Bacteria</taxon>
        <taxon>Bacillati</taxon>
        <taxon>Bacillota</taxon>
        <taxon>Clostridia</taxon>
        <taxon>Eubacteriales</taxon>
        <taxon>Clostridiaceae</taxon>
        <taxon>Crassaminicella</taxon>
    </lineage>
</organism>
<dbReference type="PANTHER" id="PTHR33969:SF2">
    <property type="entry name" value="SEGREGATION AND CONDENSATION PROTEIN A"/>
    <property type="match status" value="1"/>
</dbReference>
<dbReference type="NCBIfam" id="NF000994">
    <property type="entry name" value="PRK00104.1-3"/>
    <property type="match status" value="1"/>
</dbReference>
<gene>
    <name evidence="3" type="primary">scpA</name>
    <name evidence="4" type="ORF">KVH43_12075</name>
</gene>